<evidence type="ECO:0000259" key="1">
    <source>
        <dbReference type="Pfam" id="PF18765"/>
    </source>
</evidence>
<dbReference type="Pfam" id="PF18765">
    <property type="entry name" value="Polbeta"/>
    <property type="match status" value="1"/>
</dbReference>
<gene>
    <name evidence="2" type="ORF">XM38_034690</name>
</gene>
<dbReference type="InterPro" id="IPR043519">
    <property type="entry name" value="NT_sf"/>
</dbReference>
<dbReference type="Gene3D" id="3.30.460.10">
    <property type="entry name" value="Beta Polymerase, domain 2"/>
    <property type="match status" value="1"/>
</dbReference>
<dbReference type="AlphaFoldDB" id="A0A1Z3HQC5"/>
<reference evidence="2 3" key="1">
    <citation type="journal article" date="2016" name="Biochim. Biophys. Acta">
        <title>Characterization of red-shifted phycobilisomes isolated from the chlorophyll f-containing cyanobacterium Halomicronema hongdechloris.</title>
        <authorList>
            <person name="Li Y."/>
            <person name="Lin Y."/>
            <person name="Garvey C.J."/>
            <person name="Birch D."/>
            <person name="Corkery R.W."/>
            <person name="Loughlin P.C."/>
            <person name="Scheer H."/>
            <person name="Willows R.D."/>
            <person name="Chen M."/>
        </authorList>
    </citation>
    <scope>NUCLEOTIDE SEQUENCE [LARGE SCALE GENOMIC DNA]</scope>
    <source>
        <strain evidence="2 3">C2206</strain>
    </source>
</reference>
<dbReference type="OrthoDB" id="582725at2"/>
<sequence>MAIDLQQCRDNFRQRTANQRAAREALRSQVHEAIVAAILEVVPAYPAITQIYLFGSITQPGQFRHHSDIDIAVAGTDAATYFALWRDLETAYPNQAIDLREINQPCHFADIVRQTGELIYESTGSPAQGEH</sequence>
<evidence type="ECO:0000313" key="3">
    <source>
        <dbReference type="Proteomes" id="UP000191901"/>
    </source>
</evidence>
<dbReference type="RefSeq" id="WP_080806724.1">
    <property type="nucleotide sequence ID" value="NZ_CP021983.2"/>
</dbReference>
<dbReference type="Proteomes" id="UP000191901">
    <property type="component" value="Chromosome"/>
</dbReference>
<proteinExistence type="predicted"/>
<organism evidence="2 3">
    <name type="scientific">Halomicronema hongdechloris C2206</name>
    <dbReference type="NCBI Taxonomy" id="1641165"/>
    <lineage>
        <taxon>Bacteria</taxon>
        <taxon>Bacillati</taxon>
        <taxon>Cyanobacteriota</taxon>
        <taxon>Cyanophyceae</taxon>
        <taxon>Nodosilineales</taxon>
        <taxon>Nodosilineaceae</taxon>
        <taxon>Halomicronema</taxon>
    </lineage>
</organism>
<protein>
    <recommendedName>
        <fullName evidence="1">Polymerase beta nucleotidyltransferase domain-containing protein</fullName>
    </recommendedName>
</protein>
<dbReference type="InterPro" id="IPR041633">
    <property type="entry name" value="Polbeta"/>
</dbReference>
<dbReference type="SUPFAM" id="SSF81301">
    <property type="entry name" value="Nucleotidyltransferase"/>
    <property type="match status" value="1"/>
</dbReference>
<accession>A0A1Z3HQC5</accession>
<dbReference type="EMBL" id="CP021983">
    <property type="protein sequence ID" value="ASC72511.1"/>
    <property type="molecule type" value="Genomic_DNA"/>
</dbReference>
<feature type="domain" description="Polymerase beta nucleotidyltransferase" evidence="1">
    <location>
        <begin position="38"/>
        <end position="122"/>
    </location>
</feature>
<dbReference type="CDD" id="cd05403">
    <property type="entry name" value="NT_KNTase_like"/>
    <property type="match status" value="1"/>
</dbReference>
<keyword evidence="3" id="KW-1185">Reference proteome</keyword>
<evidence type="ECO:0000313" key="2">
    <source>
        <dbReference type="EMBL" id="ASC72511.1"/>
    </source>
</evidence>
<name>A0A1Z3HQC5_9CYAN</name>
<dbReference type="KEGG" id="hhg:XM38_034690"/>